<reference evidence="2 3" key="1">
    <citation type="submission" date="2016-03" db="EMBL/GenBank/DDBJ databases">
        <title>Whole genome sequencing of Grifola frondosa 9006-11.</title>
        <authorList>
            <person name="Min B."/>
            <person name="Park H."/>
            <person name="Kim J.-G."/>
            <person name="Cho H."/>
            <person name="Oh Y.-L."/>
            <person name="Kong W.-S."/>
            <person name="Choi I.-G."/>
        </authorList>
    </citation>
    <scope>NUCLEOTIDE SEQUENCE [LARGE SCALE GENOMIC DNA]</scope>
    <source>
        <strain evidence="2 3">9006-11</strain>
    </source>
</reference>
<comment type="caution">
    <text evidence="2">The sequence shown here is derived from an EMBL/GenBank/DDBJ whole genome shotgun (WGS) entry which is preliminary data.</text>
</comment>
<keyword evidence="1" id="KW-0472">Membrane</keyword>
<keyword evidence="1" id="KW-0812">Transmembrane</keyword>
<evidence type="ECO:0000256" key="1">
    <source>
        <dbReference type="SAM" id="Phobius"/>
    </source>
</evidence>
<name>A0A1C7MIR5_GRIFR</name>
<keyword evidence="3" id="KW-1185">Reference proteome</keyword>
<dbReference type="EMBL" id="LUGG01000003">
    <property type="protein sequence ID" value="OBZ76720.1"/>
    <property type="molecule type" value="Genomic_DNA"/>
</dbReference>
<feature type="transmembrane region" description="Helical" evidence="1">
    <location>
        <begin position="120"/>
        <end position="138"/>
    </location>
</feature>
<dbReference type="AlphaFoldDB" id="A0A1C7MIR5"/>
<dbReference type="STRING" id="5627.A0A1C7MIR5"/>
<sequence length="178" mass="20107">MECLIILDYYWSYLFDPWVTQQQNVNTPCLLIVLCGEAASPVGSSWTIAWVLQVFLVSTVLGILLVLSAVRKYCSTCLSSANECPQLLQPIQHCTHTLFIILDLTWSPGEPQHYARGQRAGFGVMFGVILLGLLVIVLRRDIIWCVAASWICVSMWSLHPKPFPVFVNALQSCWRYTL</sequence>
<keyword evidence="1" id="KW-1133">Transmembrane helix</keyword>
<protein>
    <submittedName>
        <fullName evidence="2">Uncharacterized protein</fullName>
    </submittedName>
</protein>
<organism evidence="2 3">
    <name type="scientific">Grifola frondosa</name>
    <name type="common">Maitake</name>
    <name type="synonym">Polyporus frondosus</name>
    <dbReference type="NCBI Taxonomy" id="5627"/>
    <lineage>
        <taxon>Eukaryota</taxon>
        <taxon>Fungi</taxon>
        <taxon>Dikarya</taxon>
        <taxon>Basidiomycota</taxon>
        <taxon>Agaricomycotina</taxon>
        <taxon>Agaricomycetes</taxon>
        <taxon>Polyporales</taxon>
        <taxon>Grifolaceae</taxon>
        <taxon>Grifola</taxon>
    </lineage>
</organism>
<gene>
    <name evidence="2" type="ORF">A0H81_03220</name>
</gene>
<evidence type="ECO:0000313" key="2">
    <source>
        <dbReference type="EMBL" id="OBZ76720.1"/>
    </source>
</evidence>
<dbReference type="Proteomes" id="UP000092993">
    <property type="component" value="Unassembled WGS sequence"/>
</dbReference>
<dbReference type="OrthoDB" id="3342455at2759"/>
<accession>A0A1C7MIR5</accession>
<proteinExistence type="predicted"/>
<evidence type="ECO:0000313" key="3">
    <source>
        <dbReference type="Proteomes" id="UP000092993"/>
    </source>
</evidence>
<feature type="transmembrane region" description="Helical" evidence="1">
    <location>
        <begin position="48"/>
        <end position="70"/>
    </location>
</feature>